<proteinExistence type="predicted"/>
<dbReference type="AlphaFoldDB" id="A0A9N9GVX3"/>
<organism evidence="1 2">
    <name type="scientific">Diversispora eburnea</name>
    <dbReference type="NCBI Taxonomy" id="1213867"/>
    <lineage>
        <taxon>Eukaryota</taxon>
        <taxon>Fungi</taxon>
        <taxon>Fungi incertae sedis</taxon>
        <taxon>Mucoromycota</taxon>
        <taxon>Glomeromycotina</taxon>
        <taxon>Glomeromycetes</taxon>
        <taxon>Diversisporales</taxon>
        <taxon>Diversisporaceae</taxon>
        <taxon>Diversispora</taxon>
    </lineage>
</organism>
<protein>
    <submittedName>
        <fullName evidence="1">960_t:CDS:1</fullName>
    </submittedName>
</protein>
<dbReference type="EMBL" id="CAJVPK010003729">
    <property type="protein sequence ID" value="CAG8630483.1"/>
    <property type="molecule type" value="Genomic_DNA"/>
</dbReference>
<accession>A0A9N9GVX3</accession>
<evidence type="ECO:0000313" key="1">
    <source>
        <dbReference type="EMBL" id="CAG8630483.1"/>
    </source>
</evidence>
<gene>
    <name evidence="1" type="ORF">DEBURN_LOCUS10756</name>
</gene>
<name>A0A9N9GVX3_9GLOM</name>
<dbReference type="Proteomes" id="UP000789706">
    <property type="component" value="Unassembled WGS sequence"/>
</dbReference>
<sequence>MKLQLSETQRVRLLELYQSLQLDYTFVNIQMTSTRIIVQSSFQQTSLTILTHYRRTRPQNFNRYIEDACNAEVDLDLELYDKEDILSLVSVVIDTAKTNGQRLLAYLKSWSLLSKDLVEWQLTMKQLRQEVQQITGQNGARFLTVINRVQRLLSVLGEFPIPQFRYITSNWLYHLTSVDFDYFIRKYRE</sequence>
<dbReference type="OrthoDB" id="2455895at2759"/>
<evidence type="ECO:0000313" key="2">
    <source>
        <dbReference type="Proteomes" id="UP000789706"/>
    </source>
</evidence>
<comment type="caution">
    <text evidence="1">The sequence shown here is derived from an EMBL/GenBank/DDBJ whole genome shotgun (WGS) entry which is preliminary data.</text>
</comment>
<keyword evidence="2" id="KW-1185">Reference proteome</keyword>
<reference evidence="1" key="1">
    <citation type="submission" date="2021-06" db="EMBL/GenBank/DDBJ databases">
        <authorList>
            <person name="Kallberg Y."/>
            <person name="Tangrot J."/>
            <person name="Rosling A."/>
        </authorList>
    </citation>
    <scope>NUCLEOTIDE SEQUENCE</scope>
    <source>
        <strain evidence="1">AZ414A</strain>
    </source>
</reference>